<accession>A0A2C6M6B8</accession>
<protein>
    <submittedName>
        <fullName evidence="1">Uncharacterized protein</fullName>
    </submittedName>
</protein>
<sequence length="125" mass="14601">MPAQIRYFPSQEDIKIIKHSITCFLSNQNSLYRDKMLLDIRSVLDKYGISTYNFDTFSVHRTVEPGLSFIQGKRRAEGRRCSACGSDIYRIDSPVRILSIREGFEDRVTYGCRCGEIFYRVEKKQ</sequence>
<dbReference type="AlphaFoldDB" id="A0A2C6M6B8"/>
<dbReference type="OrthoDB" id="1807185at2"/>
<dbReference type="EMBL" id="AWQQ01000080">
    <property type="protein sequence ID" value="PHJ37767.1"/>
    <property type="molecule type" value="Genomic_DNA"/>
</dbReference>
<reference evidence="1 2" key="1">
    <citation type="submission" date="2013-09" db="EMBL/GenBank/DDBJ databases">
        <title>Biodegradation of hydrocarbons in the deep terrestrial subsurface : characterization of a microbial consortium composed of two Desulfotomaculum species originating from a deep geological formation.</title>
        <authorList>
            <person name="Aullo T."/>
            <person name="Berlendis S."/>
            <person name="Lascourreges J.-F."/>
            <person name="Dessort D."/>
            <person name="Saint-Laurent S."/>
            <person name="Schraauwers B."/>
            <person name="Mas J."/>
            <person name="Magot M."/>
            <person name="Ranchou-Peyruse A."/>
        </authorList>
    </citation>
    <scope>NUCLEOTIDE SEQUENCE [LARGE SCALE GENOMIC DNA]</scope>
    <source>
        <strain evidence="1 2">Bs107</strain>
    </source>
</reference>
<dbReference type="RefSeq" id="WP_099083484.1">
    <property type="nucleotide sequence ID" value="NZ_AWQQ01000080.1"/>
</dbReference>
<organism evidence="1 2">
    <name type="scientific">Desulforamulus profundi</name>
    <dbReference type="NCBI Taxonomy" id="1383067"/>
    <lineage>
        <taxon>Bacteria</taxon>
        <taxon>Bacillati</taxon>
        <taxon>Bacillota</taxon>
        <taxon>Clostridia</taxon>
        <taxon>Eubacteriales</taxon>
        <taxon>Peptococcaceae</taxon>
        <taxon>Desulforamulus</taxon>
    </lineage>
</organism>
<comment type="caution">
    <text evidence="1">The sequence shown here is derived from an EMBL/GenBank/DDBJ whole genome shotgun (WGS) entry which is preliminary data.</text>
</comment>
<evidence type="ECO:0000313" key="1">
    <source>
        <dbReference type="EMBL" id="PHJ37767.1"/>
    </source>
</evidence>
<gene>
    <name evidence="1" type="ORF">P378_14050</name>
</gene>
<keyword evidence="2" id="KW-1185">Reference proteome</keyword>
<name>A0A2C6M6B8_9FIRM</name>
<evidence type="ECO:0000313" key="2">
    <source>
        <dbReference type="Proteomes" id="UP000222564"/>
    </source>
</evidence>
<proteinExistence type="predicted"/>
<dbReference type="Proteomes" id="UP000222564">
    <property type="component" value="Unassembled WGS sequence"/>
</dbReference>